<name>A0A5B7DZW5_PORTR</name>
<dbReference type="Proteomes" id="UP000324222">
    <property type="component" value="Unassembled WGS sequence"/>
</dbReference>
<accession>A0A5B7DZW5</accession>
<evidence type="ECO:0000313" key="3">
    <source>
        <dbReference type="Proteomes" id="UP000324222"/>
    </source>
</evidence>
<proteinExistence type="predicted"/>
<organism evidence="2 3">
    <name type="scientific">Portunus trituberculatus</name>
    <name type="common">Swimming crab</name>
    <name type="synonym">Neptunus trituberculatus</name>
    <dbReference type="NCBI Taxonomy" id="210409"/>
    <lineage>
        <taxon>Eukaryota</taxon>
        <taxon>Metazoa</taxon>
        <taxon>Ecdysozoa</taxon>
        <taxon>Arthropoda</taxon>
        <taxon>Crustacea</taxon>
        <taxon>Multicrustacea</taxon>
        <taxon>Malacostraca</taxon>
        <taxon>Eumalacostraca</taxon>
        <taxon>Eucarida</taxon>
        <taxon>Decapoda</taxon>
        <taxon>Pleocyemata</taxon>
        <taxon>Brachyura</taxon>
        <taxon>Eubrachyura</taxon>
        <taxon>Portunoidea</taxon>
        <taxon>Portunidae</taxon>
        <taxon>Portuninae</taxon>
        <taxon>Portunus</taxon>
    </lineage>
</organism>
<gene>
    <name evidence="2" type="ORF">E2C01_019632</name>
</gene>
<keyword evidence="1" id="KW-0812">Transmembrane</keyword>
<feature type="transmembrane region" description="Helical" evidence="1">
    <location>
        <begin position="124"/>
        <end position="143"/>
    </location>
</feature>
<keyword evidence="1" id="KW-1133">Transmembrane helix</keyword>
<keyword evidence="3" id="KW-1185">Reference proteome</keyword>
<dbReference type="AlphaFoldDB" id="A0A5B7DZW5"/>
<protein>
    <submittedName>
        <fullName evidence="2">Uncharacterized protein</fullName>
    </submittedName>
</protein>
<dbReference type="EMBL" id="VSRR010001605">
    <property type="protein sequence ID" value="MPC26493.1"/>
    <property type="molecule type" value="Genomic_DNA"/>
</dbReference>
<sequence length="169" mass="18157">MCRGGDVVWPGDDGGADVGMLGGDDGIGEMMCWWVLWAVVRQVGLGLGTAWGRPVGGSGTLHGESPDLPSIVSRQRGGVPLVSSYTSPTHLTISLLYSGLFCSPCFASPTSLCSKRTLFSSRDCRFYLCLCAWPVCLSVFVLFSSNHLFVSSLASWSSLYTPVQFFTLK</sequence>
<evidence type="ECO:0000313" key="2">
    <source>
        <dbReference type="EMBL" id="MPC26493.1"/>
    </source>
</evidence>
<reference evidence="2 3" key="1">
    <citation type="submission" date="2019-05" db="EMBL/GenBank/DDBJ databases">
        <title>Another draft genome of Portunus trituberculatus and its Hox gene families provides insights of decapod evolution.</title>
        <authorList>
            <person name="Jeong J.-H."/>
            <person name="Song I."/>
            <person name="Kim S."/>
            <person name="Choi T."/>
            <person name="Kim D."/>
            <person name="Ryu S."/>
            <person name="Kim W."/>
        </authorList>
    </citation>
    <scope>NUCLEOTIDE SEQUENCE [LARGE SCALE GENOMIC DNA]</scope>
    <source>
        <tissue evidence="2">Muscle</tissue>
    </source>
</reference>
<keyword evidence="1" id="KW-0472">Membrane</keyword>
<evidence type="ECO:0000256" key="1">
    <source>
        <dbReference type="SAM" id="Phobius"/>
    </source>
</evidence>
<comment type="caution">
    <text evidence="2">The sequence shown here is derived from an EMBL/GenBank/DDBJ whole genome shotgun (WGS) entry which is preliminary data.</text>
</comment>